<feature type="compositionally biased region" description="Polar residues" evidence="1">
    <location>
        <begin position="1"/>
        <end position="13"/>
    </location>
</feature>
<evidence type="ECO:0000256" key="1">
    <source>
        <dbReference type="SAM" id="MobiDB-lite"/>
    </source>
</evidence>
<dbReference type="EMBL" id="UINC01017795">
    <property type="protein sequence ID" value="SVA74173.1"/>
    <property type="molecule type" value="Genomic_DNA"/>
</dbReference>
<proteinExistence type="predicted"/>
<gene>
    <name evidence="2" type="ORF">METZ01_LOCUS127027</name>
</gene>
<reference evidence="2" key="1">
    <citation type="submission" date="2018-05" db="EMBL/GenBank/DDBJ databases">
        <authorList>
            <person name="Lanie J.A."/>
            <person name="Ng W.-L."/>
            <person name="Kazmierczak K.M."/>
            <person name="Andrzejewski T.M."/>
            <person name="Davidsen T.M."/>
            <person name="Wayne K.J."/>
            <person name="Tettelin H."/>
            <person name="Glass J.I."/>
            <person name="Rusch D."/>
            <person name="Podicherti R."/>
            <person name="Tsui H.-C.T."/>
            <person name="Winkler M.E."/>
        </authorList>
    </citation>
    <scope>NUCLEOTIDE SEQUENCE</scope>
</reference>
<evidence type="ECO:0000313" key="2">
    <source>
        <dbReference type="EMBL" id="SVA74173.1"/>
    </source>
</evidence>
<feature type="compositionally biased region" description="Basic and acidic residues" evidence="1">
    <location>
        <begin position="25"/>
        <end position="42"/>
    </location>
</feature>
<protein>
    <submittedName>
        <fullName evidence="2">Uncharacterized protein</fullName>
    </submittedName>
</protein>
<name>A0A381YCA7_9ZZZZ</name>
<feature type="region of interest" description="Disordered" evidence="1">
    <location>
        <begin position="1"/>
        <end position="63"/>
    </location>
</feature>
<sequence>MQQRPRGNSSNFNDRPAYHRNGTTNDDRDRDYNGSFCHHDTANDNDIYGHTIKQHGSKGAREH</sequence>
<organism evidence="2">
    <name type="scientific">marine metagenome</name>
    <dbReference type="NCBI Taxonomy" id="408172"/>
    <lineage>
        <taxon>unclassified sequences</taxon>
        <taxon>metagenomes</taxon>
        <taxon>ecological metagenomes</taxon>
    </lineage>
</organism>
<dbReference type="AlphaFoldDB" id="A0A381YCA7"/>
<feature type="compositionally biased region" description="Basic residues" evidence="1">
    <location>
        <begin position="52"/>
        <end position="63"/>
    </location>
</feature>
<accession>A0A381YCA7</accession>